<sequence length="150" mass="16147">MTKHSLLAQQVDALLYNEPNLMANLANAAALLNDSLTDVNWVGFYLYNKSKNELDLGPFQGKVACMHIANGKGVVGTAFATQKTQVVADVHQFAGHIACDSATNAEIVVPLTDGDRKIGVLDIDSLKFDCFNADDQAALEEFAAVLVKHL</sequence>
<dbReference type="PANTHER" id="PTHR21021:SF15">
    <property type="entry name" value="FREE METHIONINE-R-SULFOXIDE REDUCTASE"/>
    <property type="match status" value="1"/>
</dbReference>
<accession>A0A0R1FCD6</accession>
<dbReference type="InterPro" id="IPR051330">
    <property type="entry name" value="Phosphatase_reg/MetRdx"/>
</dbReference>
<dbReference type="AlphaFoldDB" id="A0A0R1FCD6"/>
<evidence type="ECO:0000259" key="2">
    <source>
        <dbReference type="Pfam" id="PF01590"/>
    </source>
</evidence>
<reference evidence="3 4" key="1">
    <citation type="journal article" date="2015" name="Genome Announc.">
        <title>Expanding the biotechnology potential of lactobacilli through comparative genomics of 213 strains and associated genera.</title>
        <authorList>
            <person name="Sun Z."/>
            <person name="Harris H.M."/>
            <person name="McCann A."/>
            <person name="Guo C."/>
            <person name="Argimon S."/>
            <person name="Zhang W."/>
            <person name="Yang X."/>
            <person name="Jeffery I.B."/>
            <person name="Cooney J.C."/>
            <person name="Kagawa T.F."/>
            <person name="Liu W."/>
            <person name="Song Y."/>
            <person name="Salvetti E."/>
            <person name="Wrobel A."/>
            <person name="Rasinkangas P."/>
            <person name="Parkhill J."/>
            <person name="Rea M.C."/>
            <person name="O'Sullivan O."/>
            <person name="Ritari J."/>
            <person name="Douillard F.P."/>
            <person name="Paul Ross R."/>
            <person name="Yang R."/>
            <person name="Briner A.E."/>
            <person name="Felis G.E."/>
            <person name="de Vos W.M."/>
            <person name="Barrangou R."/>
            <person name="Klaenhammer T.R."/>
            <person name="Caufield P.W."/>
            <person name="Cui Y."/>
            <person name="Zhang H."/>
            <person name="O'Toole P.W."/>
        </authorList>
    </citation>
    <scope>NUCLEOTIDE SEQUENCE [LARGE SCALE GENOMIC DNA]</scope>
    <source>
        <strain evidence="3 4">DSM 20001</strain>
    </source>
</reference>
<proteinExistence type="inferred from homology"/>
<dbReference type="GeneID" id="65916832"/>
<feature type="domain" description="GAF" evidence="2">
    <location>
        <begin position="28"/>
        <end position="146"/>
    </location>
</feature>
<protein>
    <submittedName>
        <fullName evidence="3">Signal protein</fullName>
    </submittedName>
</protein>
<evidence type="ECO:0000256" key="1">
    <source>
        <dbReference type="ARBA" id="ARBA00038454"/>
    </source>
</evidence>
<organism evidence="3 4">
    <name type="scientific">Loigolactobacillus coryniformis subsp. coryniformis KCTC 3167 = DSM 20001</name>
    <dbReference type="NCBI Taxonomy" id="913848"/>
    <lineage>
        <taxon>Bacteria</taxon>
        <taxon>Bacillati</taxon>
        <taxon>Bacillota</taxon>
        <taxon>Bacilli</taxon>
        <taxon>Lactobacillales</taxon>
        <taxon>Lactobacillaceae</taxon>
        <taxon>Loigolactobacillus</taxon>
    </lineage>
</organism>
<comment type="similarity">
    <text evidence="1">Belongs to the free Met sulfoxide reductase family.</text>
</comment>
<dbReference type="PATRIC" id="fig|913848.6.peg.821"/>
<dbReference type="eggNOG" id="COG1956">
    <property type="taxonomic scope" value="Bacteria"/>
</dbReference>
<dbReference type="EMBL" id="AZCN01000002">
    <property type="protein sequence ID" value="KRK19230.1"/>
    <property type="molecule type" value="Genomic_DNA"/>
</dbReference>
<evidence type="ECO:0000313" key="3">
    <source>
        <dbReference type="EMBL" id="KRK19230.1"/>
    </source>
</evidence>
<dbReference type="InterPro" id="IPR029016">
    <property type="entry name" value="GAF-like_dom_sf"/>
</dbReference>
<dbReference type="Proteomes" id="UP000051181">
    <property type="component" value="Unassembled WGS sequence"/>
</dbReference>
<evidence type="ECO:0000313" key="4">
    <source>
        <dbReference type="Proteomes" id="UP000051181"/>
    </source>
</evidence>
<dbReference type="Pfam" id="PF01590">
    <property type="entry name" value="GAF"/>
    <property type="match status" value="1"/>
</dbReference>
<dbReference type="SUPFAM" id="SSF55781">
    <property type="entry name" value="GAF domain-like"/>
    <property type="match status" value="1"/>
</dbReference>
<dbReference type="Gene3D" id="3.30.450.40">
    <property type="match status" value="1"/>
</dbReference>
<gene>
    <name evidence="3" type="ORF">FD22_GL000792</name>
</gene>
<dbReference type="GO" id="GO:0005829">
    <property type="term" value="C:cytosol"/>
    <property type="evidence" value="ECO:0007669"/>
    <property type="project" value="TreeGrafter"/>
</dbReference>
<dbReference type="PANTHER" id="PTHR21021">
    <property type="entry name" value="GAF/PUTATIVE CYTOSKELETAL PROTEIN"/>
    <property type="match status" value="1"/>
</dbReference>
<dbReference type="GO" id="GO:0033745">
    <property type="term" value="F:L-methionine-(R)-S-oxide reductase activity"/>
    <property type="evidence" value="ECO:0007669"/>
    <property type="project" value="TreeGrafter"/>
</dbReference>
<comment type="caution">
    <text evidence="3">The sequence shown here is derived from an EMBL/GenBank/DDBJ whole genome shotgun (WGS) entry which is preliminary data.</text>
</comment>
<dbReference type="RefSeq" id="WP_010009746.1">
    <property type="nucleotide sequence ID" value="NZ_AZCN01000002.1"/>
</dbReference>
<dbReference type="InterPro" id="IPR003018">
    <property type="entry name" value="GAF"/>
</dbReference>
<name>A0A0R1FCD6_9LACO</name>
<dbReference type="FunFam" id="3.30.450.40:FF:000008">
    <property type="entry name" value="GAF domain-containing proteins"/>
    <property type="match status" value="1"/>
</dbReference>